<name>A0A6N7IQB2_9FIRM</name>
<organism evidence="1 2">
    <name type="scientific">Desulfofundulus thermobenzoicus</name>
    <dbReference type="NCBI Taxonomy" id="29376"/>
    <lineage>
        <taxon>Bacteria</taxon>
        <taxon>Bacillati</taxon>
        <taxon>Bacillota</taxon>
        <taxon>Clostridia</taxon>
        <taxon>Eubacteriales</taxon>
        <taxon>Peptococcaceae</taxon>
        <taxon>Desulfofundulus</taxon>
    </lineage>
</organism>
<dbReference type="RefSeq" id="WP_152945719.1">
    <property type="nucleotide sequence ID" value="NZ_WHYR01000012.1"/>
</dbReference>
<dbReference type="Proteomes" id="UP000441717">
    <property type="component" value="Unassembled WGS sequence"/>
</dbReference>
<dbReference type="EMBL" id="WHYR01000012">
    <property type="protein sequence ID" value="MQL51783.1"/>
    <property type="molecule type" value="Genomic_DNA"/>
</dbReference>
<keyword evidence="2" id="KW-1185">Reference proteome</keyword>
<sequence>MFTEDMIENVATDVLSAKKIAKKLKEAAEKYVHDPHTMPHLRHWALFPGRTRVCFTKTVSEDGARYCMSVSAPYGRVSDLMILALLKLFDAPKTGVEEIPPSINPNVRLITWLGEIFH</sequence>
<evidence type="ECO:0000313" key="2">
    <source>
        <dbReference type="Proteomes" id="UP000441717"/>
    </source>
</evidence>
<accession>A0A6N7IQB2</accession>
<proteinExistence type="predicted"/>
<comment type="caution">
    <text evidence="1">The sequence shown here is derived from an EMBL/GenBank/DDBJ whole genome shotgun (WGS) entry which is preliminary data.</text>
</comment>
<gene>
    <name evidence="1" type="ORF">GFC01_05800</name>
</gene>
<dbReference type="OrthoDB" id="1726202at2"/>
<reference evidence="1 2" key="1">
    <citation type="submission" date="2019-10" db="EMBL/GenBank/DDBJ databases">
        <title>Comparative genomics of sulfur disproportionating microorganisms.</title>
        <authorList>
            <person name="Ward L.M."/>
            <person name="Bertran E."/>
            <person name="Johnston D."/>
        </authorList>
    </citation>
    <scope>NUCLEOTIDE SEQUENCE [LARGE SCALE GENOMIC DNA]</scope>
    <source>
        <strain evidence="1 2">DSM 14055</strain>
    </source>
</reference>
<protein>
    <submittedName>
        <fullName evidence="1">Uncharacterized protein</fullName>
    </submittedName>
</protein>
<evidence type="ECO:0000313" key="1">
    <source>
        <dbReference type="EMBL" id="MQL51783.1"/>
    </source>
</evidence>
<dbReference type="AlphaFoldDB" id="A0A6N7IQB2"/>